<dbReference type="InterPro" id="IPR000086">
    <property type="entry name" value="NUDIX_hydrolase_dom"/>
</dbReference>
<dbReference type="RefSeq" id="WP_245411254.1">
    <property type="nucleotide sequence ID" value="NZ_CP025086.1"/>
</dbReference>
<dbReference type="SUPFAM" id="SSF55811">
    <property type="entry name" value="Nudix"/>
    <property type="match status" value="1"/>
</dbReference>
<evidence type="ECO:0000259" key="7">
    <source>
        <dbReference type="PROSITE" id="PS51462"/>
    </source>
</evidence>
<evidence type="ECO:0000256" key="3">
    <source>
        <dbReference type="ARBA" id="ARBA00022723"/>
    </source>
</evidence>
<keyword evidence="3" id="KW-0479">Metal-binding</keyword>
<dbReference type="PANTHER" id="PTHR12318">
    <property type="entry name" value="TESTOSTERONE-REGULATED PROTEIN RP2"/>
    <property type="match status" value="1"/>
</dbReference>
<name>A0A3D9YTI1_9HYPH</name>
<comment type="cofactor">
    <cofactor evidence="2">
        <name>Mg(2+)</name>
        <dbReference type="ChEBI" id="CHEBI:18420"/>
    </cofactor>
</comment>
<keyword evidence="5" id="KW-0460">Magnesium</keyword>
<keyword evidence="6" id="KW-0464">Manganese</keyword>
<dbReference type="Proteomes" id="UP000256900">
    <property type="component" value="Unassembled WGS sequence"/>
</dbReference>
<protein>
    <recommendedName>
        <fullName evidence="7">Nudix hydrolase domain-containing protein</fullName>
    </recommendedName>
</protein>
<evidence type="ECO:0000256" key="1">
    <source>
        <dbReference type="ARBA" id="ARBA00001936"/>
    </source>
</evidence>
<organism evidence="8 9">
    <name type="scientific">Methylovirgula ligni</name>
    <dbReference type="NCBI Taxonomy" id="569860"/>
    <lineage>
        <taxon>Bacteria</taxon>
        <taxon>Pseudomonadati</taxon>
        <taxon>Pseudomonadota</taxon>
        <taxon>Alphaproteobacteria</taxon>
        <taxon>Hyphomicrobiales</taxon>
        <taxon>Beijerinckiaceae</taxon>
        <taxon>Methylovirgula</taxon>
    </lineage>
</organism>
<comment type="caution">
    <text evidence="8">The sequence shown here is derived from an EMBL/GenBank/DDBJ whole genome shotgun (WGS) entry which is preliminary data.</text>
</comment>
<evidence type="ECO:0000313" key="9">
    <source>
        <dbReference type="Proteomes" id="UP000256900"/>
    </source>
</evidence>
<gene>
    <name evidence="8" type="ORF">DES32_1850</name>
</gene>
<keyword evidence="4" id="KW-0378">Hydrolase</keyword>
<feature type="domain" description="Nudix hydrolase" evidence="7">
    <location>
        <begin position="29"/>
        <end position="223"/>
    </location>
</feature>
<evidence type="ECO:0000256" key="4">
    <source>
        <dbReference type="ARBA" id="ARBA00022801"/>
    </source>
</evidence>
<dbReference type="PANTHER" id="PTHR12318:SF0">
    <property type="entry name" value="ACYL-COENZYME A DIPHOSPHATASE NUDT19"/>
    <property type="match status" value="1"/>
</dbReference>
<dbReference type="EMBL" id="QUMO01000003">
    <property type="protein sequence ID" value="REF85814.1"/>
    <property type="molecule type" value="Genomic_DNA"/>
</dbReference>
<comment type="cofactor">
    <cofactor evidence="1">
        <name>Mn(2+)</name>
        <dbReference type="ChEBI" id="CHEBI:29035"/>
    </cofactor>
</comment>
<dbReference type="GO" id="GO:0046872">
    <property type="term" value="F:metal ion binding"/>
    <property type="evidence" value="ECO:0007669"/>
    <property type="project" value="UniProtKB-KW"/>
</dbReference>
<evidence type="ECO:0000313" key="8">
    <source>
        <dbReference type="EMBL" id="REF85814.1"/>
    </source>
</evidence>
<dbReference type="AlphaFoldDB" id="A0A3D9YTI1"/>
<evidence type="ECO:0000256" key="6">
    <source>
        <dbReference type="ARBA" id="ARBA00023211"/>
    </source>
</evidence>
<dbReference type="PROSITE" id="PS51462">
    <property type="entry name" value="NUDIX"/>
    <property type="match status" value="1"/>
</dbReference>
<dbReference type="Gene3D" id="3.90.79.10">
    <property type="entry name" value="Nucleoside Triphosphate Pyrophosphohydrolase"/>
    <property type="match status" value="1"/>
</dbReference>
<dbReference type="GO" id="GO:0016818">
    <property type="term" value="F:hydrolase activity, acting on acid anhydrides, in phosphorus-containing anhydrides"/>
    <property type="evidence" value="ECO:0007669"/>
    <property type="project" value="InterPro"/>
</dbReference>
<reference evidence="8 9" key="1">
    <citation type="submission" date="2018-08" db="EMBL/GenBank/DDBJ databases">
        <title>Genomic Encyclopedia of Type Strains, Phase IV (KMG-IV): sequencing the most valuable type-strain genomes for metagenomic binning, comparative biology and taxonomic classification.</title>
        <authorList>
            <person name="Goeker M."/>
        </authorList>
    </citation>
    <scope>NUCLEOTIDE SEQUENCE [LARGE SCALE GENOMIC DNA]</scope>
    <source>
        <strain evidence="8 9">BW863</strain>
    </source>
</reference>
<evidence type="ECO:0000256" key="5">
    <source>
        <dbReference type="ARBA" id="ARBA00022842"/>
    </source>
</evidence>
<evidence type="ECO:0000256" key="2">
    <source>
        <dbReference type="ARBA" id="ARBA00001946"/>
    </source>
</evidence>
<dbReference type="InterPro" id="IPR015797">
    <property type="entry name" value="NUDIX_hydrolase-like_dom_sf"/>
</dbReference>
<proteinExistence type="predicted"/>
<keyword evidence="9" id="KW-1185">Reference proteome</keyword>
<dbReference type="CDD" id="cd18870">
    <property type="entry name" value="NUDIX_AcylCoAdiphos_Nudt19"/>
    <property type="match status" value="1"/>
</dbReference>
<dbReference type="InterPro" id="IPR039121">
    <property type="entry name" value="NUDT19"/>
</dbReference>
<sequence>MVSIPPPTPLPPAQIRAADDAPASITPVKPKAASSLVLLDMREAVPRVLMGRRNANLRFMPGKFVFPGGRVEASDAEIAAADSLPPSVATQLAKRNRRDAPTPDALALAAIRETFEETGLLIGTKATPPSQPIPQGWKDFVSLGFLPRIGHLSFLARAITPPHLPRRFDTRFFVADAAAVAYRVEGVAHADAELVELVWLPVTEAEQLDLGNITGAILREAARRFTAGLAAESPVPFFHYRNRRFLRDEL</sequence>
<accession>A0A3D9YTI1</accession>